<dbReference type="RefSeq" id="WP_091685888.1">
    <property type="nucleotide sequence ID" value="NZ_BAABFM010000085.1"/>
</dbReference>
<organism evidence="1 2">
    <name type="scientific">Anaerocolumna aminovalerica</name>
    <dbReference type="NCBI Taxonomy" id="1527"/>
    <lineage>
        <taxon>Bacteria</taxon>
        <taxon>Bacillati</taxon>
        <taxon>Bacillota</taxon>
        <taxon>Clostridia</taxon>
        <taxon>Lachnospirales</taxon>
        <taxon>Lachnospiraceae</taxon>
        <taxon>Anaerocolumna</taxon>
    </lineage>
</organism>
<dbReference type="EMBL" id="FOWD01000011">
    <property type="protein sequence ID" value="SFO15255.1"/>
    <property type="molecule type" value="Genomic_DNA"/>
</dbReference>
<proteinExistence type="predicted"/>
<accession>A0A1I5EUP4</accession>
<dbReference type="STRING" id="1527.SAMN04489757_1118"/>
<dbReference type="AlphaFoldDB" id="A0A1I5EUP4"/>
<dbReference type="SUPFAM" id="SSF49464">
    <property type="entry name" value="Carboxypeptidase regulatory domain-like"/>
    <property type="match status" value="1"/>
</dbReference>
<evidence type="ECO:0000313" key="1">
    <source>
        <dbReference type="EMBL" id="SFO15255.1"/>
    </source>
</evidence>
<protein>
    <submittedName>
        <fullName evidence="1">Uncharacterized protein</fullName>
    </submittedName>
</protein>
<reference evidence="1 2" key="1">
    <citation type="submission" date="2016-10" db="EMBL/GenBank/DDBJ databases">
        <authorList>
            <person name="de Groot N.N."/>
        </authorList>
    </citation>
    <scope>NUCLEOTIDE SEQUENCE [LARGE SCALE GENOMIC DNA]</scope>
    <source>
        <strain evidence="1 2">DSM 1283</strain>
    </source>
</reference>
<gene>
    <name evidence="1" type="ORF">SAMN04489757_1118</name>
</gene>
<name>A0A1I5EUP4_9FIRM</name>
<dbReference type="OrthoDB" id="1807736at2"/>
<dbReference type="Proteomes" id="UP000198806">
    <property type="component" value="Unassembled WGS sequence"/>
</dbReference>
<evidence type="ECO:0000313" key="2">
    <source>
        <dbReference type="Proteomes" id="UP000198806"/>
    </source>
</evidence>
<keyword evidence="2" id="KW-1185">Reference proteome</keyword>
<sequence>MGWKLSRIDLTGCHQIKPNEEIDLCIELEKEFRAAIHGVVKFPNGKPVEGAVVKLFKKNKEYKSYESKCEKKYEEKCEEKYEKEYEKFEKGYDKGYDKCFDKDCDLIPVTFTFTDECGQFLFGVESEKDYVIKVFFYKPEKYPNCHEKK</sequence>
<dbReference type="InterPro" id="IPR008969">
    <property type="entry name" value="CarboxyPept-like_regulatory"/>
</dbReference>